<accession>A0ACC0YDZ0</accession>
<name>A0ACC0YDZ0_9ROSI</name>
<protein>
    <submittedName>
        <fullName evidence="1">Uncharacterized protein</fullName>
    </submittedName>
</protein>
<comment type="caution">
    <text evidence="1">The sequence shown here is derived from an EMBL/GenBank/DDBJ whole genome shotgun (WGS) entry which is preliminary data.</text>
</comment>
<organism evidence="1 2">
    <name type="scientific">Pistacia integerrima</name>
    <dbReference type="NCBI Taxonomy" id="434235"/>
    <lineage>
        <taxon>Eukaryota</taxon>
        <taxon>Viridiplantae</taxon>
        <taxon>Streptophyta</taxon>
        <taxon>Embryophyta</taxon>
        <taxon>Tracheophyta</taxon>
        <taxon>Spermatophyta</taxon>
        <taxon>Magnoliopsida</taxon>
        <taxon>eudicotyledons</taxon>
        <taxon>Gunneridae</taxon>
        <taxon>Pentapetalae</taxon>
        <taxon>rosids</taxon>
        <taxon>malvids</taxon>
        <taxon>Sapindales</taxon>
        <taxon>Anacardiaceae</taxon>
        <taxon>Pistacia</taxon>
    </lineage>
</organism>
<proteinExistence type="predicted"/>
<evidence type="ECO:0000313" key="2">
    <source>
        <dbReference type="Proteomes" id="UP001163603"/>
    </source>
</evidence>
<dbReference type="Proteomes" id="UP001163603">
    <property type="component" value="Chromosome 7"/>
</dbReference>
<evidence type="ECO:0000313" key="1">
    <source>
        <dbReference type="EMBL" id="KAJ0034077.1"/>
    </source>
</evidence>
<keyword evidence="2" id="KW-1185">Reference proteome</keyword>
<sequence>MDLVAQPVVSELFKVLFKILGSNEVRDFARNLVGGVDSELDELKKKLLTVEKLLRKAEDKQLTHGDVKEWLDNLQDWAYDAEDILDKFAYEALRRKLKTEHQPSCCKGLSCIPDCFSSPKFNVHMGSKIKDITGRLEQLLQERSDERGLLELSGGTSSNVAAPQRPEETSSVPPEKEEEMMRAKSSNGPLHIL</sequence>
<reference evidence="2" key="1">
    <citation type="journal article" date="2023" name="G3 (Bethesda)">
        <title>Genome assembly and association tests identify interacting loci associated with vigor, precocity, and sex in interspecific pistachio rootstocks.</title>
        <authorList>
            <person name="Palmer W."/>
            <person name="Jacygrad E."/>
            <person name="Sagayaradj S."/>
            <person name="Cavanaugh K."/>
            <person name="Han R."/>
            <person name="Bertier L."/>
            <person name="Beede B."/>
            <person name="Kafkas S."/>
            <person name="Golino D."/>
            <person name="Preece J."/>
            <person name="Michelmore R."/>
        </authorList>
    </citation>
    <scope>NUCLEOTIDE SEQUENCE [LARGE SCALE GENOMIC DNA]</scope>
</reference>
<dbReference type="EMBL" id="CM047742">
    <property type="protein sequence ID" value="KAJ0034077.1"/>
    <property type="molecule type" value="Genomic_DNA"/>
</dbReference>
<gene>
    <name evidence="1" type="ORF">Pint_26343</name>
</gene>